<evidence type="ECO:0000256" key="7">
    <source>
        <dbReference type="ARBA" id="ARBA00023136"/>
    </source>
</evidence>
<dbReference type="RefSeq" id="WP_089273650.1">
    <property type="nucleotide sequence ID" value="NZ_FZOC01000003.1"/>
</dbReference>
<name>A0A238ZYR3_9BACT</name>
<keyword evidence="6 8" id="KW-1133">Transmembrane helix</keyword>
<dbReference type="PANTHER" id="PTHR30012:SF0">
    <property type="entry name" value="TYPE II SECRETION SYSTEM PROTEIN F-RELATED"/>
    <property type="match status" value="1"/>
</dbReference>
<evidence type="ECO:0000256" key="6">
    <source>
        <dbReference type="ARBA" id="ARBA00022989"/>
    </source>
</evidence>
<comment type="subcellular location">
    <subcellularLocation>
        <location evidence="1">Cell inner membrane</location>
        <topology evidence="1">Multi-pass membrane protein</topology>
    </subcellularLocation>
</comment>
<dbReference type="EMBL" id="FZOC01000003">
    <property type="protein sequence ID" value="SNR87793.1"/>
    <property type="molecule type" value="Genomic_DNA"/>
</dbReference>
<keyword evidence="3" id="KW-1003">Cell membrane</keyword>
<dbReference type="Proteomes" id="UP000198324">
    <property type="component" value="Unassembled WGS sequence"/>
</dbReference>
<dbReference type="Pfam" id="PF00482">
    <property type="entry name" value="T2SSF"/>
    <property type="match status" value="2"/>
</dbReference>
<gene>
    <name evidence="10" type="ORF">SAMN04488503_1672</name>
</gene>
<keyword evidence="4" id="KW-0997">Cell inner membrane</keyword>
<dbReference type="GO" id="GO:0005886">
    <property type="term" value="C:plasma membrane"/>
    <property type="evidence" value="ECO:0007669"/>
    <property type="project" value="UniProtKB-SubCell"/>
</dbReference>
<protein>
    <submittedName>
        <fullName evidence="10">Type IV pilus assembly protein PilC</fullName>
    </submittedName>
</protein>
<evidence type="ECO:0000313" key="10">
    <source>
        <dbReference type="EMBL" id="SNR87793.1"/>
    </source>
</evidence>
<dbReference type="GO" id="GO:0015628">
    <property type="term" value="P:protein secretion by the type II secretion system"/>
    <property type="evidence" value="ECO:0007669"/>
    <property type="project" value="TreeGrafter"/>
</dbReference>
<evidence type="ECO:0000256" key="4">
    <source>
        <dbReference type="ARBA" id="ARBA00022519"/>
    </source>
</evidence>
<reference evidence="10 11" key="1">
    <citation type="submission" date="2017-06" db="EMBL/GenBank/DDBJ databases">
        <authorList>
            <person name="Kim H.J."/>
            <person name="Triplett B.A."/>
        </authorList>
    </citation>
    <scope>NUCLEOTIDE SEQUENCE [LARGE SCALE GENOMIC DNA]</scope>
    <source>
        <strain evidence="10 11">DSM 13116</strain>
    </source>
</reference>
<feature type="domain" description="Type II secretion system protein GspF" evidence="9">
    <location>
        <begin position="75"/>
        <end position="198"/>
    </location>
</feature>
<dbReference type="AlphaFoldDB" id="A0A238ZYR3"/>
<feature type="transmembrane region" description="Helical" evidence="8">
    <location>
        <begin position="228"/>
        <end position="247"/>
    </location>
</feature>
<evidence type="ECO:0000256" key="2">
    <source>
        <dbReference type="ARBA" id="ARBA00005745"/>
    </source>
</evidence>
<dbReference type="FunFam" id="1.20.81.30:FF:000001">
    <property type="entry name" value="Type II secretion system protein F"/>
    <property type="match status" value="2"/>
</dbReference>
<evidence type="ECO:0000256" key="3">
    <source>
        <dbReference type="ARBA" id="ARBA00022475"/>
    </source>
</evidence>
<proteinExistence type="inferred from homology"/>
<sequence>MPFYKYTALDGDGKNAKGVVEAQSPEAAQDMLAARGLIPTAVSETKGQDGASADGFLTALSNRMQSIKPQDLILFTKQLRTMLNAGIPVLQSMDVLQNQTENPRLKAAIISIGADIKSGATLSRAFAKHRGVFSELYCNMIRAGEISGTLTEVLERLIYIVEHEFKVKKDIKSALTYPMVVVVALVAAFFILILFVLPHFVEMFAKAGIALPLPTRVCLGLYDLLTNFWHLGLVALGGLVFGLSAYFRTEAGKIARDGFFLRLPILGPVFKKAAMARFASIFAILQASGITVLEAMDILTGTIGNAYIARDFKNLRDKLEQGRGLSAPLRGCPSFTPMMVSMITIGEETGNLEEMLKEAAKHYDYEVEYAVSKMSELLGPVLVAGLTGVVGFFALAIFLPLVELMQNSMSGIK</sequence>
<evidence type="ECO:0000256" key="1">
    <source>
        <dbReference type="ARBA" id="ARBA00004429"/>
    </source>
</evidence>
<feature type="transmembrane region" description="Helical" evidence="8">
    <location>
        <begin position="377"/>
        <end position="399"/>
    </location>
</feature>
<evidence type="ECO:0000313" key="11">
    <source>
        <dbReference type="Proteomes" id="UP000198324"/>
    </source>
</evidence>
<feature type="transmembrane region" description="Helical" evidence="8">
    <location>
        <begin position="175"/>
        <end position="197"/>
    </location>
</feature>
<keyword evidence="11" id="KW-1185">Reference proteome</keyword>
<keyword evidence="7 8" id="KW-0472">Membrane</keyword>
<dbReference type="PANTHER" id="PTHR30012">
    <property type="entry name" value="GENERAL SECRETION PATHWAY PROTEIN"/>
    <property type="match status" value="1"/>
</dbReference>
<dbReference type="PRINTS" id="PR00812">
    <property type="entry name" value="BCTERIALGSPF"/>
</dbReference>
<evidence type="ECO:0000256" key="8">
    <source>
        <dbReference type="SAM" id="Phobius"/>
    </source>
</evidence>
<organism evidence="10 11">
    <name type="scientific">Humidesulfovibrio mexicanus</name>
    <dbReference type="NCBI Taxonomy" id="147047"/>
    <lineage>
        <taxon>Bacteria</taxon>
        <taxon>Pseudomonadati</taxon>
        <taxon>Thermodesulfobacteriota</taxon>
        <taxon>Desulfovibrionia</taxon>
        <taxon>Desulfovibrionales</taxon>
        <taxon>Desulfovibrionaceae</taxon>
        <taxon>Humidesulfovibrio</taxon>
    </lineage>
</organism>
<keyword evidence="5 8" id="KW-0812">Transmembrane</keyword>
<dbReference type="InterPro" id="IPR018076">
    <property type="entry name" value="T2SS_GspF_dom"/>
</dbReference>
<comment type="similarity">
    <text evidence="2">Belongs to the GSP F family.</text>
</comment>
<feature type="domain" description="Type II secretion system protein GspF" evidence="9">
    <location>
        <begin position="278"/>
        <end position="400"/>
    </location>
</feature>
<dbReference type="InterPro" id="IPR042094">
    <property type="entry name" value="T2SS_GspF_sf"/>
</dbReference>
<dbReference type="OrthoDB" id="9805682at2"/>
<dbReference type="InterPro" id="IPR003004">
    <property type="entry name" value="GspF/PilC"/>
</dbReference>
<accession>A0A238ZYR3</accession>
<evidence type="ECO:0000259" key="9">
    <source>
        <dbReference type="Pfam" id="PF00482"/>
    </source>
</evidence>
<dbReference type="Gene3D" id="1.20.81.30">
    <property type="entry name" value="Type II secretion system (T2SS), domain F"/>
    <property type="match status" value="2"/>
</dbReference>
<evidence type="ECO:0000256" key="5">
    <source>
        <dbReference type="ARBA" id="ARBA00022692"/>
    </source>
</evidence>